<gene>
    <name evidence="1" type="ORF">M407DRAFT_24919</name>
</gene>
<dbReference type="InterPro" id="IPR032675">
    <property type="entry name" value="LRR_dom_sf"/>
</dbReference>
<dbReference type="AlphaFoldDB" id="A0A0C3LWM0"/>
<dbReference type="SUPFAM" id="SSF52047">
    <property type="entry name" value="RNI-like"/>
    <property type="match status" value="1"/>
</dbReference>
<dbReference type="HOGENOM" id="CLU_782045_0_0_1"/>
<keyword evidence="2" id="KW-1185">Reference proteome</keyword>
<organism evidence="1 2">
    <name type="scientific">Tulasnella calospora MUT 4182</name>
    <dbReference type="NCBI Taxonomy" id="1051891"/>
    <lineage>
        <taxon>Eukaryota</taxon>
        <taxon>Fungi</taxon>
        <taxon>Dikarya</taxon>
        <taxon>Basidiomycota</taxon>
        <taxon>Agaricomycotina</taxon>
        <taxon>Agaricomycetes</taxon>
        <taxon>Cantharellales</taxon>
        <taxon>Tulasnellaceae</taxon>
        <taxon>Tulasnella</taxon>
    </lineage>
</organism>
<dbReference type="EMBL" id="KN823036">
    <property type="protein sequence ID" value="KIO25762.1"/>
    <property type="molecule type" value="Genomic_DNA"/>
</dbReference>
<reference evidence="2" key="2">
    <citation type="submission" date="2015-01" db="EMBL/GenBank/DDBJ databases">
        <title>Evolutionary Origins and Diversification of the Mycorrhizal Mutualists.</title>
        <authorList>
            <consortium name="DOE Joint Genome Institute"/>
            <consortium name="Mycorrhizal Genomics Consortium"/>
            <person name="Kohler A."/>
            <person name="Kuo A."/>
            <person name="Nagy L.G."/>
            <person name="Floudas D."/>
            <person name="Copeland A."/>
            <person name="Barry K.W."/>
            <person name="Cichocki N."/>
            <person name="Veneault-Fourrey C."/>
            <person name="LaButti K."/>
            <person name="Lindquist E.A."/>
            <person name="Lipzen A."/>
            <person name="Lundell T."/>
            <person name="Morin E."/>
            <person name="Murat C."/>
            <person name="Riley R."/>
            <person name="Ohm R."/>
            <person name="Sun H."/>
            <person name="Tunlid A."/>
            <person name="Henrissat B."/>
            <person name="Grigoriev I.V."/>
            <person name="Hibbett D.S."/>
            <person name="Martin F."/>
        </authorList>
    </citation>
    <scope>NUCLEOTIDE SEQUENCE [LARGE SCALE GENOMIC DNA]</scope>
    <source>
        <strain evidence="2">MUT 4182</strain>
    </source>
</reference>
<feature type="non-terminal residue" evidence="1">
    <location>
        <position position="355"/>
    </location>
</feature>
<evidence type="ECO:0000313" key="2">
    <source>
        <dbReference type="Proteomes" id="UP000054248"/>
    </source>
</evidence>
<sequence>MPPTTQPGYLTWRIFAADINRYQITGPVIPFEIWRFIFLDLFADLDVARRSAMEAARNAKQLAHVPSNLHARYLVFQGLWVCKYWFAIARDVFFENLEAETAQSLHGIRKAFADNRHLAEAVLKITMSFPTFRDTESEPRRPIKLQVPDGLPQEDPTTQALVRQLAIYEPTRLRYRPSDTQQRVHWQRWQALCSEILHRCTSLQEIDIVFTLDYSTQNHSYPYRDYRSLWGKPDLGIQGIMNALLSCKNLRRLDFVDPSPLEEYGPGLQGWEKLKAASITLSSNFTEISKLPTTAFCPPRDLESLRILDQSSGEYHWPLESDIARCKDLKVLHLGLVSMKHRETTLAVGFLLFSY</sequence>
<accession>A0A0C3LWM0</accession>
<reference evidence="1 2" key="1">
    <citation type="submission" date="2014-04" db="EMBL/GenBank/DDBJ databases">
        <authorList>
            <consortium name="DOE Joint Genome Institute"/>
            <person name="Kuo A."/>
            <person name="Girlanda M."/>
            <person name="Perotto S."/>
            <person name="Kohler A."/>
            <person name="Nagy L.G."/>
            <person name="Floudas D."/>
            <person name="Copeland A."/>
            <person name="Barry K.W."/>
            <person name="Cichocki N."/>
            <person name="Veneault-Fourrey C."/>
            <person name="LaButti K."/>
            <person name="Lindquist E.A."/>
            <person name="Lipzen A."/>
            <person name="Lundell T."/>
            <person name="Morin E."/>
            <person name="Murat C."/>
            <person name="Sun H."/>
            <person name="Tunlid A."/>
            <person name="Henrissat B."/>
            <person name="Grigoriev I.V."/>
            <person name="Hibbett D.S."/>
            <person name="Martin F."/>
            <person name="Nordberg H.P."/>
            <person name="Cantor M.N."/>
            <person name="Hua S.X."/>
        </authorList>
    </citation>
    <scope>NUCLEOTIDE SEQUENCE [LARGE SCALE GENOMIC DNA]</scope>
    <source>
        <strain evidence="1 2">MUT 4182</strain>
    </source>
</reference>
<proteinExistence type="predicted"/>
<dbReference type="Gene3D" id="3.80.10.10">
    <property type="entry name" value="Ribonuclease Inhibitor"/>
    <property type="match status" value="1"/>
</dbReference>
<dbReference type="OrthoDB" id="3234033at2759"/>
<evidence type="ECO:0000313" key="1">
    <source>
        <dbReference type="EMBL" id="KIO25762.1"/>
    </source>
</evidence>
<name>A0A0C3LWM0_9AGAM</name>
<dbReference type="Proteomes" id="UP000054248">
    <property type="component" value="Unassembled WGS sequence"/>
</dbReference>
<protein>
    <submittedName>
        <fullName evidence="1">Uncharacterized protein</fullName>
    </submittedName>
</protein>